<dbReference type="AlphaFoldDB" id="A0AAV4EKF7"/>
<dbReference type="EMBL" id="BMAT01007266">
    <property type="protein sequence ID" value="GFR61190.1"/>
    <property type="molecule type" value="Genomic_DNA"/>
</dbReference>
<evidence type="ECO:0000256" key="1">
    <source>
        <dbReference type="SAM" id="Phobius"/>
    </source>
</evidence>
<keyword evidence="3" id="KW-1185">Reference proteome</keyword>
<gene>
    <name evidence="2" type="ORF">ElyMa_003550100</name>
</gene>
<protein>
    <recommendedName>
        <fullName evidence="4">MARVEL domain-containing protein</fullName>
    </recommendedName>
</protein>
<feature type="transmembrane region" description="Helical" evidence="1">
    <location>
        <begin position="102"/>
        <end position="118"/>
    </location>
</feature>
<name>A0AAV4EKF7_9GAST</name>
<evidence type="ECO:0008006" key="4">
    <source>
        <dbReference type="Google" id="ProtNLM"/>
    </source>
</evidence>
<dbReference type="Proteomes" id="UP000762676">
    <property type="component" value="Unassembled WGS sequence"/>
</dbReference>
<keyword evidence="1" id="KW-1133">Transmembrane helix</keyword>
<proteinExistence type="predicted"/>
<reference evidence="2 3" key="1">
    <citation type="journal article" date="2021" name="Elife">
        <title>Chloroplast acquisition without the gene transfer in kleptoplastic sea slugs, Plakobranchus ocellatus.</title>
        <authorList>
            <person name="Maeda T."/>
            <person name="Takahashi S."/>
            <person name="Yoshida T."/>
            <person name="Shimamura S."/>
            <person name="Takaki Y."/>
            <person name="Nagai Y."/>
            <person name="Toyoda A."/>
            <person name="Suzuki Y."/>
            <person name="Arimoto A."/>
            <person name="Ishii H."/>
            <person name="Satoh N."/>
            <person name="Nishiyama T."/>
            <person name="Hasebe M."/>
            <person name="Maruyama T."/>
            <person name="Minagawa J."/>
            <person name="Obokata J."/>
            <person name="Shigenobu S."/>
        </authorList>
    </citation>
    <scope>NUCLEOTIDE SEQUENCE [LARGE SCALE GENOMIC DNA]</scope>
</reference>
<comment type="caution">
    <text evidence="2">The sequence shown here is derived from an EMBL/GenBank/DDBJ whole genome shotgun (WGS) entry which is preliminary data.</text>
</comment>
<evidence type="ECO:0000313" key="2">
    <source>
        <dbReference type="EMBL" id="GFR61190.1"/>
    </source>
</evidence>
<evidence type="ECO:0000313" key="3">
    <source>
        <dbReference type="Proteomes" id="UP000762676"/>
    </source>
</evidence>
<feature type="transmembrane region" description="Helical" evidence="1">
    <location>
        <begin position="78"/>
        <end position="96"/>
    </location>
</feature>
<sequence>MKVGVTVYCSVDPKLHIAVMTENSSLDIKGNISFGQRALITECRDSCSFCVAFLSLGVCRLVSAKLEEVGPWRAFSRFLFTGVSIEVALAVVTYAGIAADDHLSTCAVCFGFIIYGLIF</sequence>
<keyword evidence="1" id="KW-0472">Membrane</keyword>
<accession>A0AAV4EKF7</accession>
<keyword evidence="1" id="KW-0812">Transmembrane</keyword>
<organism evidence="2 3">
    <name type="scientific">Elysia marginata</name>
    <dbReference type="NCBI Taxonomy" id="1093978"/>
    <lineage>
        <taxon>Eukaryota</taxon>
        <taxon>Metazoa</taxon>
        <taxon>Spiralia</taxon>
        <taxon>Lophotrochozoa</taxon>
        <taxon>Mollusca</taxon>
        <taxon>Gastropoda</taxon>
        <taxon>Heterobranchia</taxon>
        <taxon>Euthyneura</taxon>
        <taxon>Panpulmonata</taxon>
        <taxon>Sacoglossa</taxon>
        <taxon>Placobranchoidea</taxon>
        <taxon>Plakobranchidae</taxon>
        <taxon>Elysia</taxon>
    </lineage>
</organism>